<dbReference type="EMBL" id="HACA01002161">
    <property type="protein sequence ID" value="CDW19522.1"/>
    <property type="molecule type" value="Transcribed_RNA"/>
</dbReference>
<sequence>KPRSTPDEEATAVISLINYRKNFTDVTAHKTCLRLPPFSIRHGLGHRFCKHKCLKRW</sequence>
<organism evidence="1">
    <name type="scientific">Lepeophtheirus salmonis</name>
    <name type="common">Salmon louse</name>
    <name type="synonym">Caligus salmonis</name>
    <dbReference type="NCBI Taxonomy" id="72036"/>
    <lineage>
        <taxon>Eukaryota</taxon>
        <taxon>Metazoa</taxon>
        <taxon>Ecdysozoa</taxon>
        <taxon>Arthropoda</taxon>
        <taxon>Crustacea</taxon>
        <taxon>Multicrustacea</taxon>
        <taxon>Hexanauplia</taxon>
        <taxon>Copepoda</taxon>
        <taxon>Siphonostomatoida</taxon>
        <taxon>Caligidae</taxon>
        <taxon>Lepeophtheirus</taxon>
    </lineage>
</organism>
<name>A0A0K2T1Q5_LEPSM</name>
<proteinExistence type="predicted"/>
<accession>A0A0K2T1Q5</accession>
<feature type="non-terminal residue" evidence="1">
    <location>
        <position position="1"/>
    </location>
</feature>
<protein>
    <submittedName>
        <fullName evidence="1">Uncharacterized protein</fullName>
    </submittedName>
</protein>
<reference evidence="1" key="1">
    <citation type="submission" date="2014-05" db="EMBL/GenBank/DDBJ databases">
        <authorList>
            <person name="Chronopoulou M."/>
        </authorList>
    </citation>
    <scope>NUCLEOTIDE SEQUENCE</scope>
    <source>
        <tissue evidence="1">Whole organism</tissue>
    </source>
</reference>
<dbReference type="AlphaFoldDB" id="A0A0K2T1Q5"/>
<evidence type="ECO:0000313" key="1">
    <source>
        <dbReference type="EMBL" id="CDW19522.1"/>
    </source>
</evidence>